<feature type="coiled-coil region" evidence="1">
    <location>
        <begin position="253"/>
        <end position="287"/>
    </location>
</feature>
<keyword evidence="3" id="KW-1185">Reference proteome</keyword>
<keyword evidence="1" id="KW-0175">Coiled coil</keyword>
<dbReference type="OrthoDB" id="332250at2759"/>
<reference evidence="2 3" key="1">
    <citation type="submission" date="2019-08" db="EMBL/GenBank/DDBJ databases">
        <authorList>
            <person name="Alioto T."/>
            <person name="Alioto T."/>
            <person name="Gomez Garrido J."/>
        </authorList>
    </citation>
    <scope>NUCLEOTIDE SEQUENCE [LARGE SCALE GENOMIC DNA]</scope>
</reference>
<protein>
    <submittedName>
        <fullName evidence="2">Uncharacterized protein</fullName>
    </submittedName>
</protein>
<evidence type="ECO:0000313" key="2">
    <source>
        <dbReference type="EMBL" id="VVC45105.1"/>
    </source>
</evidence>
<gene>
    <name evidence="2" type="ORF">CINCED_3A014279</name>
</gene>
<dbReference type="AlphaFoldDB" id="A0A5E4NPC6"/>
<name>A0A5E4NPC6_9HEMI</name>
<sequence>MSQTSIKIECIHILANNLTEKLGYVLLRIKEAQTVNLMSNDQMENKSYKLIGSKKNCNYSLIMSLTIEDCIVKKMDSKKPPTQIKHLKITNNLNDKINDLEKEENDHFEENDEINLPKNDVNMLEQTEHLPAQSESVNVFSLDVQKKYIDELENWKDKQMILFIEKLKIKEEQLFKEFNKNLLDDRNRIQEHLSNEILECKALAENVDKMVNKLKERGAIITAKELEFACQKDSIDNKYNSLVQNMISDRQAINELNIKIIELTTKLHDSEKKNILIKQENKQLKNDFNTNCSFQIQHLKNKIVCISNSNLESKYAKANQSSMFYKDLCITYYRKINQMYSTYHGSKTNGNLVNQKQNVQNIFTNQFVDQQQDDGEIKQLLNKLR</sequence>
<evidence type="ECO:0000313" key="3">
    <source>
        <dbReference type="Proteomes" id="UP000325440"/>
    </source>
</evidence>
<evidence type="ECO:0000256" key="1">
    <source>
        <dbReference type="SAM" id="Coils"/>
    </source>
</evidence>
<proteinExistence type="predicted"/>
<organism evidence="2 3">
    <name type="scientific">Cinara cedri</name>
    <dbReference type="NCBI Taxonomy" id="506608"/>
    <lineage>
        <taxon>Eukaryota</taxon>
        <taxon>Metazoa</taxon>
        <taxon>Ecdysozoa</taxon>
        <taxon>Arthropoda</taxon>
        <taxon>Hexapoda</taxon>
        <taxon>Insecta</taxon>
        <taxon>Pterygota</taxon>
        <taxon>Neoptera</taxon>
        <taxon>Paraneoptera</taxon>
        <taxon>Hemiptera</taxon>
        <taxon>Sternorrhyncha</taxon>
        <taxon>Aphidomorpha</taxon>
        <taxon>Aphidoidea</taxon>
        <taxon>Aphididae</taxon>
        <taxon>Lachninae</taxon>
        <taxon>Cinara</taxon>
    </lineage>
</organism>
<dbReference type="Proteomes" id="UP000325440">
    <property type="component" value="Unassembled WGS sequence"/>
</dbReference>
<dbReference type="EMBL" id="CABPRJ010002394">
    <property type="protein sequence ID" value="VVC45105.1"/>
    <property type="molecule type" value="Genomic_DNA"/>
</dbReference>
<accession>A0A5E4NPC6</accession>